<keyword evidence="2" id="KW-1185">Reference proteome</keyword>
<dbReference type="OrthoDB" id="9950907at2"/>
<dbReference type="RefSeq" id="WP_013700575.1">
    <property type="nucleotide sequence ID" value="NC_015385.1"/>
</dbReference>
<dbReference type="InterPro" id="IPR035958">
    <property type="entry name" value="SecB-like_sf"/>
</dbReference>
<dbReference type="HOGENOM" id="CLU_1814960_0_0_12"/>
<dbReference type="EMBL" id="CP002631">
    <property type="protein sequence ID" value="AEB13266.1"/>
    <property type="molecule type" value="Genomic_DNA"/>
</dbReference>
<gene>
    <name evidence="1" type="ordered locus">Tresu_0307</name>
</gene>
<dbReference type="AlphaFoldDB" id="F2NV31"/>
<evidence type="ECO:0000313" key="1">
    <source>
        <dbReference type="EMBL" id="AEB13266.1"/>
    </source>
</evidence>
<dbReference type="GeneID" id="302997531"/>
<organism evidence="1 2">
    <name type="scientific">Treponema succinifaciens (strain ATCC 33096 / DSM 2489 / 6091)</name>
    <dbReference type="NCBI Taxonomy" id="869209"/>
    <lineage>
        <taxon>Bacteria</taxon>
        <taxon>Pseudomonadati</taxon>
        <taxon>Spirochaetota</taxon>
        <taxon>Spirochaetia</taxon>
        <taxon>Spirochaetales</taxon>
        <taxon>Treponemataceae</taxon>
        <taxon>Treponema</taxon>
    </lineage>
</organism>
<evidence type="ECO:0000313" key="2">
    <source>
        <dbReference type="Proteomes" id="UP000006852"/>
    </source>
</evidence>
<reference evidence="1 2" key="1">
    <citation type="journal article" date="2011" name="Stand. Genomic Sci.">
        <title>Complete genome sequence of Treponema succinifaciens type strain (6091).</title>
        <authorList>
            <person name="Han C."/>
            <person name="Gronow S."/>
            <person name="Teshima H."/>
            <person name="Lapidus A."/>
            <person name="Nolan M."/>
            <person name="Lucas S."/>
            <person name="Hammon N."/>
            <person name="Deshpande S."/>
            <person name="Cheng J.F."/>
            <person name="Zeytun A."/>
            <person name="Tapia R."/>
            <person name="Goodwin L."/>
            <person name="Pitluck S."/>
            <person name="Liolios K."/>
            <person name="Pagani I."/>
            <person name="Ivanova N."/>
            <person name="Mavromatis K."/>
            <person name="Mikhailova N."/>
            <person name="Huntemann M."/>
            <person name="Pati A."/>
            <person name="Chen A."/>
            <person name="Palaniappan K."/>
            <person name="Land M."/>
            <person name="Hauser L."/>
            <person name="Brambilla E.M."/>
            <person name="Rohde M."/>
            <person name="Goker M."/>
            <person name="Woyke T."/>
            <person name="Bristow J."/>
            <person name="Eisen J.A."/>
            <person name="Markowitz V."/>
            <person name="Hugenholtz P."/>
            <person name="Kyrpides N.C."/>
            <person name="Klenk H.P."/>
            <person name="Detter J.C."/>
        </authorList>
    </citation>
    <scope>NUCLEOTIDE SEQUENCE [LARGE SCALE GENOMIC DNA]</scope>
    <source>
        <strain evidence="2">ATCC 33096 / DSM 2489 / 6091</strain>
    </source>
</reference>
<dbReference type="KEGG" id="tsu:Tresu_0307"/>
<dbReference type="STRING" id="869209.Tresu_0307"/>
<proteinExistence type="predicted"/>
<protein>
    <submittedName>
        <fullName evidence="1">Uncharacterized protein</fullName>
    </submittedName>
</protein>
<accession>F2NV31</accession>
<name>F2NV31_TRES6</name>
<dbReference type="SUPFAM" id="SSF54611">
    <property type="entry name" value="SecB-like"/>
    <property type="match status" value="1"/>
</dbReference>
<sequence>MNNEDFQNFIKSISIDYIQPTSISFERFDSFPQENTDIQINWKMSYPEKPYTFIDDKFSMLPMFEIAFVYDNKVIFSNKSIFIVMLSIKNKDEFERYWSMEEIRKTFKDKQIRNTLWPIVRQQVLDGLSRLSLPPVALPWLL</sequence>
<reference evidence="2" key="2">
    <citation type="submission" date="2011-04" db="EMBL/GenBank/DDBJ databases">
        <title>The complete genome of chromosome of Treponema succinifaciens DSM 2489.</title>
        <authorList>
            <person name="Lucas S."/>
            <person name="Copeland A."/>
            <person name="Lapidus A."/>
            <person name="Bruce D."/>
            <person name="Goodwin L."/>
            <person name="Pitluck S."/>
            <person name="Peters L."/>
            <person name="Kyrpides N."/>
            <person name="Mavromatis K."/>
            <person name="Ivanova N."/>
            <person name="Ovchinnikova G."/>
            <person name="Teshima H."/>
            <person name="Detter J.C."/>
            <person name="Tapia R."/>
            <person name="Han C."/>
            <person name="Land M."/>
            <person name="Hauser L."/>
            <person name="Markowitz V."/>
            <person name="Cheng J.-F."/>
            <person name="Hugenholtz P."/>
            <person name="Woyke T."/>
            <person name="Wu D."/>
            <person name="Gronow S."/>
            <person name="Wellnitz S."/>
            <person name="Brambilla E."/>
            <person name="Klenk H.-P."/>
            <person name="Eisen J.A."/>
        </authorList>
    </citation>
    <scope>NUCLEOTIDE SEQUENCE [LARGE SCALE GENOMIC DNA]</scope>
    <source>
        <strain evidence="2">ATCC 33096 / DSM 2489 / 6091</strain>
    </source>
</reference>
<dbReference type="Proteomes" id="UP000006852">
    <property type="component" value="Chromosome"/>
</dbReference>